<evidence type="ECO:0000256" key="3">
    <source>
        <dbReference type="ARBA" id="ARBA00022741"/>
    </source>
</evidence>
<dbReference type="InterPro" id="IPR003439">
    <property type="entry name" value="ABC_transporter-like_ATP-bd"/>
</dbReference>
<dbReference type="GO" id="GO:0034040">
    <property type="term" value="F:ATPase-coupled lipid transmembrane transporter activity"/>
    <property type="evidence" value="ECO:0007669"/>
    <property type="project" value="TreeGrafter"/>
</dbReference>
<evidence type="ECO:0000256" key="7">
    <source>
        <dbReference type="SAM" id="MobiDB-lite"/>
    </source>
</evidence>
<dbReference type="Gene3D" id="1.20.1560.10">
    <property type="entry name" value="ABC transporter type 1, transmembrane domain"/>
    <property type="match status" value="1"/>
</dbReference>
<dbReference type="GO" id="GO:0005886">
    <property type="term" value="C:plasma membrane"/>
    <property type="evidence" value="ECO:0007669"/>
    <property type="project" value="UniProtKB-SubCell"/>
</dbReference>
<dbReference type="EMBL" id="BOOH01000047">
    <property type="protein sequence ID" value="GIH79279.1"/>
    <property type="molecule type" value="Genomic_DNA"/>
</dbReference>
<sequence>MPGPFMRLPLPGRSAAPSAAAGPAGDGPAGHGPAGHGPASGSGWRLLPALLRPRRRPLAAAAAWSLVEAIPALLSGLLVAAALDGGFLAGRPGAGLAWLGLLGFAMLLRAVAMRMMFPCLAAVVEPLRDDLVRALVSATVTRAAGGEAPDPAAATRLTEQVETVRNLVSALLRSARTLGMSLVAALGGLLILSPVVAAAVAVPVAAALAVFARMMPLLLARQRALILADEDLAARATPILSGLRDIAACGARAHAHAAVESAVAVQAAATRALARAGVSRRLVVTLGAHLPLAGLLIAARPLIEAGRLSPGEVVGAAAYLATGLDPAMRMLVGVVGSWGVTLTVVLGRLAETVTVPARIPPGPPAPTPAAPTPPAPTPAARDGAGRAAVPGAVTPGRPLPGRPLSERPLPGRPPSGHRLEVEGLSFAYASRAAPVVHGLDLTVAEGEHLAVVGPSGVGKSTLSMLLTGLQRPTGGRIRLGGLPLEAIPEHLLRTVMALVPQEAYVFAGTLGENLAYLCPSDPRTADRRVREAVDAVGARALVGRLGGLDAVIEEPAALSAGERQLITLARAYASPARVVVLDEATCHLDPAAELRAETAFAAREGTLIVIAHRISSARRARRVLVMDGAAALTGSHRELLARSPVYAGLVGHWRGDDAAGGPSPRQVTAGT</sequence>
<name>A0A8J3W771_9ACTN</name>
<dbReference type="AlphaFoldDB" id="A0A8J3W771"/>
<evidence type="ECO:0000256" key="2">
    <source>
        <dbReference type="ARBA" id="ARBA00022692"/>
    </source>
</evidence>
<dbReference type="PROSITE" id="PS00211">
    <property type="entry name" value="ABC_TRANSPORTER_1"/>
    <property type="match status" value="1"/>
</dbReference>
<dbReference type="GO" id="GO:0016887">
    <property type="term" value="F:ATP hydrolysis activity"/>
    <property type="evidence" value="ECO:0007669"/>
    <property type="project" value="InterPro"/>
</dbReference>
<evidence type="ECO:0000256" key="5">
    <source>
        <dbReference type="ARBA" id="ARBA00022989"/>
    </source>
</evidence>
<organism evidence="11 12">
    <name type="scientific">Planobispora longispora</name>
    <dbReference type="NCBI Taxonomy" id="28887"/>
    <lineage>
        <taxon>Bacteria</taxon>
        <taxon>Bacillati</taxon>
        <taxon>Actinomycetota</taxon>
        <taxon>Actinomycetes</taxon>
        <taxon>Streptosporangiales</taxon>
        <taxon>Streptosporangiaceae</taxon>
        <taxon>Planobispora</taxon>
    </lineage>
</organism>
<proteinExistence type="predicted"/>
<feature type="compositionally biased region" description="Low complexity" evidence="7">
    <location>
        <begin position="13"/>
        <end position="23"/>
    </location>
</feature>
<feature type="compositionally biased region" description="Gly residues" evidence="7">
    <location>
        <begin position="24"/>
        <end position="40"/>
    </location>
</feature>
<feature type="compositionally biased region" description="Pro residues" evidence="7">
    <location>
        <begin position="358"/>
        <end position="377"/>
    </location>
</feature>
<dbReference type="InterPro" id="IPR003593">
    <property type="entry name" value="AAA+_ATPase"/>
</dbReference>
<keyword evidence="12" id="KW-1185">Reference proteome</keyword>
<keyword evidence="5 8" id="KW-1133">Transmembrane helix</keyword>
<feature type="domain" description="ABC transmembrane type-1" evidence="10">
    <location>
        <begin position="58"/>
        <end position="330"/>
    </location>
</feature>
<evidence type="ECO:0000256" key="8">
    <source>
        <dbReference type="SAM" id="Phobius"/>
    </source>
</evidence>
<feature type="transmembrane region" description="Helical" evidence="8">
    <location>
        <begin position="182"/>
        <end position="212"/>
    </location>
</feature>
<feature type="region of interest" description="Disordered" evidence="7">
    <location>
        <begin position="357"/>
        <end position="417"/>
    </location>
</feature>
<dbReference type="InterPro" id="IPR011527">
    <property type="entry name" value="ABC1_TM_dom"/>
</dbReference>
<comment type="subcellular location">
    <subcellularLocation>
        <location evidence="1">Cell membrane</location>
        <topology evidence="1">Multi-pass membrane protein</topology>
    </subcellularLocation>
</comment>
<dbReference type="PANTHER" id="PTHR24221:SF654">
    <property type="entry name" value="ATP-BINDING CASSETTE SUB-FAMILY B MEMBER 6"/>
    <property type="match status" value="1"/>
</dbReference>
<gene>
    <name evidence="11" type="ORF">Plo01_57080</name>
</gene>
<keyword evidence="2 8" id="KW-0812">Transmembrane</keyword>
<dbReference type="InterPro" id="IPR039421">
    <property type="entry name" value="Type_1_exporter"/>
</dbReference>
<dbReference type="GO" id="GO:0005524">
    <property type="term" value="F:ATP binding"/>
    <property type="evidence" value="ECO:0007669"/>
    <property type="project" value="UniProtKB-KW"/>
</dbReference>
<dbReference type="InterPro" id="IPR017871">
    <property type="entry name" value="ABC_transporter-like_CS"/>
</dbReference>
<dbReference type="InterPro" id="IPR036640">
    <property type="entry name" value="ABC1_TM_sf"/>
</dbReference>
<dbReference type="PANTHER" id="PTHR24221">
    <property type="entry name" value="ATP-BINDING CASSETTE SUB-FAMILY B"/>
    <property type="match status" value="1"/>
</dbReference>
<accession>A0A8J3W771</accession>
<comment type="caution">
    <text evidence="11">The sequence shown here is derived from an EMBL/GenBank/DDBJ whole genome shotgun (WGS) entry which is preliminary data.</text>
</comment>
<evidence type="ECO:0000256" key="1">
    <source>
        <dbReference type="ARBA" id="ARBA00004651"/>
    </source>
</evidence>
<dbReference type="Pfam" id="PF00005">
    <property type="entry name" value="ABC_tran"/>
    <property type="match status" value="1"/>
</dbReference>
<feature type="region of interest" description="Disordered" evidence="7">
    <location>
        <begin position="13"/>
        <end position="40"/>
    </location>
</feature>
<protein>
    <submittedName>
        <fullName evidence="11">ABC transporter ATP-binding protein</fullName>
    </submittedName>
</protein>
<dbReference type="Gene3D" id="3.40.50.300">
    <property type="entry name" value="P-loop containing nucleotide triphosphate hydrolases"/>
    <property type="match status" value="1"/>
</dbReference>
<dbReference type="GO" id="GO:0140359">
    <property type="term" value="F:ABC-type transporter activity"/>
    <property type="evidence" value="ECO:0007669"/>
    <property type="project" value="InterPro"/>
</dbReference>
<keyword evidence="4 11" id="KW-0067">ATP-binding</keyword>
<dbReference type="SUPFAM" id="SSF52540">
    <property type="entry name" value="P-loop containing nucleoside triphosphate hydrolases"/>
    <property type="match status" value="1"/>
</dbReference>
<evidence type="ECO:0000259" key="9">
    <source>
        <dbReference type="PROSITE" id="PS50893"/>
    </source>
</evidence>
<keyword evidence="3" id="KW-0547">Nucleotide-binding</keyword>
<evidence type="ECO:0000256" key="6">
    <source>
        <dbReference type="ARBA" id="ARBA00023136"/>
    </source>
</evidence>
<dbReference type="PROSITE" id="PS50929">
    <property type="entry name" value="ABC_TM1F"/>
    <property type="match status" value="1"/>
</dbReference>
<keyword evidence="6 8" id="KW-0472">Membrane</keyword>
<feature type="transmembrane region" description="Helical" evidence="8">
    <location>
        <begin position="95"/>
        <end position="112"/>
    </location>
</feature>
<dbReference type="SUPFAM" id="SSF90123">
    <property type="entry name" value="ABC transporter transmembrane region"/>
    <property type="match status" value="1"/>
</dbReference>
<evidence type="ECO:0000259" key="10">
    <source>
        <dbReference type="PROSITE" id="PS50929"/>
    </source>
</evidence>
<dbReference type="InterPro" id="IPR027417">
    <property type="entry name" value="P-loop_NTPase"/>
</dbReference>
<feature type="compositionally biased region" description="Low complexity" evidence="7">
    <location>
        <begin position="378"/>
        <end position="396"/>
    </location>
</feature>
<evidence type="ECO:0000313" key="11">
    <source>
        <dbReference type="EMBL" id="GIH79279.1"/>
    </source>
</evidence>
<dbReference type="PROSITE" id="PS50893">
    <property type="entry name" value="ABC_TRANSPORTER_2"/>
    <property type="match status" value="1"/>
</dbReference>
<feature type="domain" description="ABC transporter" evidence="9">
    <location>
        <begin position="419"/>
        <end position="653"/>
    </location>
</feature>
<dbReference type="Proteomes" id="UP000616724">
    <property type="component" value="Unassembled WGS sequence"/>
</dbReference>
<feature type="transmembrane region" description="Helical" evidence="8">
    <location>
        <begin position="58"/>
        <end position="83"/>
    </location>
</feature>
<evidence type="ECO:0000256" key="4">
    <source>
        <dbReference type="ARBA" id="ARBA00022840"/>
    </source>
</evidence>
<dbReference type="SMART" id="SM00382">
    <property type="entry name" value="AAA"/>
    <property type="match status" value="1"/>
</dbReference>
<evidence type="ECO:0000313" key="12">
    <source>
        <dbReference type="Proteomes" id="UP000616724"/>
    </source>
</evidence>
<dbReference type="RefSeq" id="WP_239317222.1">
    <property type="nucleotide sequence ID" value="NZ_BOOH01000047.1"/>
</dbReference>
<reference evidence="11 12" key="1">
    <citation type="submission" date="2021-01" db="EMBL/GenBank/DDBJ databases">
        <title>Whole genome shotgun sequence of Planobispora longispora NBRC 13918.</title>
        <authorList>
            <person name="Komaki H."/>
            <person name="Tamura T."/>
        </authorList>
    </citation>
    <scope>NUCLEOTIDE SEQUENCE [LARGE SCALE GENOMIC DNA]</scope>
    <source>
        <strain evidence="11 12">NBRC 13918</strain>
    </source>
</reference>